<dbReference type="AlphaFoldDB" id="A0A7S2UFK7"/>
<dbReference type="Pfam" id="PF00400">
    <property type="entry name" value="WD40"/>
    <property type="match status" value="5"/>
</dbReference>
<protein>
    <submittedName>
        <fullName evidence="4">Uncharacterized protein</fullName>
    </submittedName>
</protein>
<dbReference type="GO" id="GO:0017070">
    <property type="term" value="F:U6 snRNA binding"/>
    <property type="evidence" value="ECO:0007669"/>
    <property type="project" value="TreeGrafter"/>
</dbReference>
<dbReference type="GO" id="GO:0000398">
    <property type="term" value="P:mRNA splicing, via spliceosome"/>
    <property type="evidence" value="ECO:0007669"/>
    <property type="project" value="TreeGrafter"/>
</dbReference>
<dbReference type="GO" id="GO:0046540">
    <property type="term" value="C:U4/U6 x U5 tri-snRNP complex"/>
    <property type="evidence" value="ECO:0007669"/>
    <property type="project" value="TreeGrafter"/>
</dbReference>
<evidence type="ECO:0000256" key="3">
    <source>
        <dbReference type="PROSITE-ProRule" id="PRU00221"/>
    </source>
</evidence>
<evidence type="ECO:0000256" key="1">
    <source>
        <dbReference type="ARBA" id="ARBA00022574"/>
    </source>
</evidence>
<dbReference type="GO" id="GO:0030621">
    <property type="term" value="F:U4 snRNA binding"/>
    <property type="evidence" value="ECO:0007669"/>
    <property type="project" value="TreeGrafter"/>
</dbReference>
<reference evidence="4" key="1">
    <citation type="submission" date="2021-01" db="EMBL/GenBank/DDBJ databases">
        <authorList>
            <person name="Corre E."/>
            <person name="Pelletier E."/>
            <person name="Niang G."/>
            <person name="Scheremetjew M."/>
            <person name="Finn R."/>
            <person name="Kale V."/>
            <person name="Holt S."/>
            <person name="Cochrane G."/>
            <person name="Meng A."/>
            <person name="Brown T."/>
            <person name="Cohen L."/>
        </authorList>
    </citation>
    <scope>NUCLEOTIDE SEQUENCE</scope>
    <source>
        <strain evidence="4">CCMP2084</strain>
    </source>
</reference>
<feature type="repeat" description="WD" evidence="3">
    <location>
        <begin position="38"/>
        <end position="79"/>
    </location>
</feature>
<feature type="repeat" description="WD" evidence="3">
    <location>
        <begin position="90"/>
        <end position="131"/>
    </location>
</feature>
<dbReference type="InterPro" id="IPR019775">
    <property type="entry name" value="WD40_repeat_CS"/>
</dbReference>
<dbReference type="PROSITE" id="PS00678">
    <property type="entry name" value="WD_REPEATS_1"/>
    <property type="match status" value="2"/>
</dbReference>
<organism evidence="4">
    <name type="scientific">Attheya septentrionalis</name>
    <dbReference type="NCBI Taxonomy" id="420275"/>
    <lineage>
        <taxon>Eukaryota</taxon>
        <taxon>Sar</taxon>
        <taxon>Stramenopiles</taxon>
        <taxon>Ochrophyta</taxon>
        <taxon>Bacillariophyta</taxon>
        <taxon>Coscinodiscophyceae</taxon>
        <taxon>Chaetocerotophycidae</taxon>
        <taxon>Chaetocerotales</taxon>
        <taxon>Attheyaceae</taxon>
        <taxon>Attheya</taxon>
    </lineage>
</organism>
<evidence type="ECO:0000256" key="2">
    <source>
        <dbReference type="ARBA" id="ARBA00022737"/>
    </source>
</evidence>
<name>A0A7S2UFK7_9STRA</name>
<dbReference type="InterPro" id="IPR001680">
    <property type="entry name" value="WD40_rpt"/>
</dbReference>
<keyword evidence="1 3" id="KW-0853">WD repeat</keyword>
<dbReference type="PANTHER" id="PTHR19846:SF0">
    <property type="entry name" value="PRE-MRNA PROCESSING FACTOR 4"/>
    <property type="match status" value="1"/>
</dbReference>
<dbReference type="PRINTS" id="PR00320">
    <property type="entry name" value="GPROTEINBRPT"/>
</dbReference>
<dbReference type="InterPro" id="IPR015943">
    <property type="entry name" value="WD40/YVTN_repeat-like_dom_sf"/>
</dbReference>
<feature type="repeat" description="WD" evidence="3">
    <location>
        <begin position="133"/>
        <end position="168"/>
    </location>
</feature>
<dbReference type="SUPFAM" id="SSF50978">
    <property type="entry name" value="WD40 repeat-like"/>
    <property type="match status" value="1"/>
</dbReference>
<dbReference type="PROSITE" id="PS50082">
    <property type="entry name" value="WD_REPEATS_2"/>
    <property type="match status" value="4"/>
</dbReference>
<evidence type="ECO:0000313" key="4">
    <source>
        <dbReference type="EMBL" id="CAD9817695.1"/>
    </source>
</evidence>
<dbReference type="PROSITE" id="PS50294">
    <property type="entry name" value="WD_REPEATS_REGION"/>
    <property type="match status" value="4"/>
</dbReference>
<gene>
    <name evidence="4" type="ORF">ASEP1449_LOCUS9527</name>
</gene>
<sequence length="263" mass="28741">MATASIDLTAKLWTVKYNSNSSEEEGNNKAEIVEVAHWKGHAARLAKVAIHPTGRYVGTTSFDTTWRLWDVERGSSSVGGETNETELLLQDGHDKAVFGIDFHPDGSLCATSDFGGVVRLWDLRTSKSIHVMTGTHAGRVLCTQFAKPWGFQLATAGDDGTIQIWDLRKHGKQLASLPAHSRLVTQLEYCPNGETLLSSSFDGTAKVWSTRADYKLLNTFRGHEGKVLGVASLMNDEASTHKSNPYGGGIATCGYDKTLKLWQ</sequence>
<dbReference type="InterPro" id="IPR036322">
    <property type="entry name" value="WD40_repeat_dom_sf"/>
</dbReference>
<dbReference type="CDD" id="cd00200">
    <property type="entry name" value="WD40"/>
    <property type="match status" value="1"/>
</dbReference>
<dbReference type="EMBL" id="HBHQ01014277">
    <property type="protein sequence ID" value="CAD9817695.1"/>
    <property type="molecule type" value="Transcribed_RNA"/>
</dbReference>
<dbReference type="InterPro" id="IPR020472">
    <property type="entry name" value="WD40_PAC1"/>
</dbReference>
<dbReference type="PANTHER" id="PTHR19846">
    <property type="entry name" value="WD40 REPEAT PROTEIN"/>
    <property type="match status" value="1"/>
</dbReference>
<keyword evidence="2" id="KW-0677">Repeat</keyword>
<dbReference type="Gene3D" id="2.130.10.10">
    <property type="entry name" value="YVTN repeat-like/Quinoprotein amine dehydrogenase"/>
    <property type="match status" value="2"/>
</dbReference>
<dbReference type="SMART" id="SM00320">
    <property type="entry name" value="WD40"/>
    <property type="match status" value="5"/>
</dbReference>
<proteinExistence type="predicted"/>
<accession>A0A7S2UFK7</accession>
<feature type="repeat" description="WD" evidence="3">
    <location>
        <begin position="177"/>
        <end position="218"/>
    </location>
</feature>